<dbReference type="InterPro" id="IPR052806">
    <property type="entry name" value="Fasciclin-like_AGP"/>
</dbReference>
<feature type="domain" description="FAS1" evidence="1">
    <location>
        <begin position="68"/>
        <end position="194"/>
    </location>
</feature>
<dbReference type="PANTHER" id="PTHR33985">
    <property type="entry name" value="OS02G0491300 PROTEIN-RELATED"/>
    <property type="match status" value="1"/>
</dbReference>
<keyword evidence="3" id="KW-1185">Reference proteome</keyword>
<dbReference type="SUPFAM" id="SSF82153">
    <property type="entry name" value="FAS1 domain"/>
    <property type="match status" value="1"/>
</dbReference>
<dbReference type="EMBL" id="CM035424">
    <property type="protein sequence ID" value="KAH7351839.1"/>
    <property type="molecule type" value="Genomic_DNA"/>
</dbReference>
<dbReference type="PANTHER" id="PTHR33985:SF29">
    <property type="entry name" value="FAS1 DOMAIN-CONTAINING PROTEIN"/>
    <property type="match status" value="1"/>
</dbReference>
<protein>
    <recommendedName>
        <fullName evidence="1">FAS1 domain-containing protein</fullName>
    </recommendedName>
</protein>
<sequence>MFLFLSCSISCLFDAFFSSPQISEMAIQKKTMFALVLMTMCPLLTHSFSLPLSRNSTALFESLERVGFGNVVPSLSSMAENQTYSFMELVNRTGAGMEFTVFVPTDGNIVLNFPRTREMLEYHVSPQLIDYQGLMFYPTGYKIPTLLRGKHILVTSTMGFIDHQQRLTLDEIEVVVPDLYRNQFIVVHGLNGVLNPFIYGSHDT</sequence>
<proteinExistence type="predicted"/>
<comment type="caution">
    <text evidence="2">The sequence shown here is derived from an EMBL/GenBank/DDBJ whole genome shotgun (WGS) entry which is preliminary data.</text>
</comment>
<evidence type="ECO:0000259" key="1">
    <source>
        <dbReference type="PROSITE" id="PS50213"/>
    </source>
</evidence>
<accession>A0A8T2SJ18</accession>
<dbReference type="Proteomes" id="UP000825935">
    <property type="component" value="Chromosome 19"/>
</dbReference>
<reference evidence="2" key="1">
    <citation type="submission" date="2021-08" db="EMBL/GenBank/DDBJ databases">
        <title>WGS assembly of Ceratopteris richardii.</title>
        <authorList>
            <person name="Marchant D.B."/>
            <person name="Chen G."/>
            <person name="Jenkins J."/>
            <person name="Shu S."/>
            <person name="Leebens-Mack J."/>
            <person name="Grimwood J."/>
            <person name="Schmutz J."/>
            <person name="Soltis P."/>
            <person name="Soltis D."/>
            <person name="Chen Z.-H."/>
        </authorList>
    </citation>
    <scope>NUCLEOTIDE SEQUENCE</scope>
    <source>
        <strain evidence="2">Whitten #5841</strain>
        <tissue evidence="2">Leaf</tissue>
    </source>
</reference>
<dbReference type="Pfam" id="PF02469">
    <property type="entry name" value="Fasciclin"/>
    <property type="match status" value="1"/>
</dbReference>
<evidence type="ECO:0000313" key="3">
    <source>
        <dbReference type="Proteomes" id="UP000825935"/>
    </source>
</evidence>
<dbReference type="Gene3D" id="2.30.180.10">
    <property type="entry name" value="FAS1 domain"/>
    <property type="match status" value="1"/>
</dbReference>
<gene>
    <name evidence="2" type="ORF">KP509_19G016700</name>
</gene>
<dbReference type="AlphaFoldDB" id="A0A8T2SJ18"/>
<dbReference type="PROSITE" id="PS50213">
    <property type="entry name" value="FAS1"/>
    <property type="match status" value="1"/>
</dbReference>
<dbReference type="OrthoDB" id="2015130at2759"/>
<dbReference type="InterPro" id="IPR036378">
    <property type="entry name" value="FAS1_dom_sf"/>
</dbReference>
<evidence type="ECO:0000313" key="2">
    <source>
        <dbReference type="EMBL" id="KAH7351839.1"/>
    </source>
</evidence>
<organism evidence="2 3">
    <name type="scientific">Ceratopteris richardii</name>
    <name type="common">Triangle waterfern</name>
    <dbReference type="NCBI Taxonomy" id="49495"/>
    <lineage>
        <taxon>Eukaryota</taxon>
        <taxon>Viridiplantae</taxon>
        <taxon>Streptophyta</taxon>
        <taxon>Embryophyta</taxon>
        <taxon>Tracheophyta</taxon>
        <taxon>Polypodiopsida</taxon>
        <taxon>Polypodiidae</taxon>
        <taxon>Polypodiales</taxon>
        <taxon>Pteridineae</taxon>
        <taxon>Pteridaceae</taxon>
        <taxon>Parkerioideae</taxon>
        <taxon>Ceratopteris</taxon>
    </lineage>
</organism>
<name>A0A8T2SJ18_CERRI</name>
<dbReference type="InterPro" id="IPR000782">
    <property type="entry name" value="FAS1_domain"/>
</dbReference>